<evidence type="ECO:0000313" key="2">
    <source>
        <dbReference type="Proteomes" id="UP000008065"/>
    </source>
</evidence>
<evidence type="ECO:0000313" key="1">
    <source>
        <dbReference type="EMBL" id="EGO55510.1"/>
    </source>
</evidence>
<keyword evidence="2" id="KW-1185">Reference proteome</keyword>
<evidence type="ECO:0008006" key="3">
    <source>
        <dbReference type="Google" id="ProtNLM"/>
    </source>
</evidence>
<gene>
    <name evidence="1" type="ORF">NEUTE1DRAFT_47234</name>
</gene>
<accession>F8MU28</accession>
<dbReference type="VEuPathDB" id="FungiDB:NEUTE1DRAFT_47234"/>
<reference evidence="2" key="1">
    <citation type="journal article" date="2011" name="Genetics">
        <title>Massive changes in genome architecture accompany the transition to self-fertility in the filamentous fungus Neurospora tetrasperma.</title>
        <authorList>
            <person name="Ellison C.E."/>
            <person name="Stajich J.E."/>
            <person name="Jacobson D.J."/>
            <person name="Natvig D.O."/>
            <person name="Lapidus A."/>
            <person name="Foster B."/>
            <person name="Aerts A."/>
            <person name="Riley R."/>
            <person name="Lindquist E.A."/>
            <person name="Grigoriev I.V."/>
            <person name="Taylor J.W."/>
        </authorList>
    </citation>
    <scope>NUCLEOTIDE SEQUENCE [LARGE SCALE GENOMIC DNA]</scope>
    <source>
        <strain evidence="2">FGSC 2508 / P0657</strain>
    </source>
</reference>
<sequence>IVIVIDRLTKIRYYIPTVGLTVEELAEYFIKKVYSIYGLLDSIISNRSV</sequence>
<dbReference type="EMBL" id="GL891306">
    <property type="protein sequence ID" value="EGO55510.1"/>
    <property type="molecule type" value="Genomic_DNA"/>
</dbReference>
<protein>
    <recommendedName>
        <fullName evidence="3">Integrase catalytic domain-containing protein</fullName>
    </recommendedName>
</protein>
<dbReference type="KEGG" id="nte:NEUTE1DRAFT47234"/>
<dbReference type="Proteomes" id="UP000008065">
    <property type="component" value="Unassembled WGS sequence"/>
</dbReference>
<name>F8MU28_NEUT8</name>
<dbReference type="AlphaFoldDB" id="F8MU28"/>
<organism evidence="1 2">
    <name type="scientific">Neurospora tetrasperma (strain FGSC 2508 / ATCC MYA-4615 / P0657)</name>
    <dbReference type="NCBI Taxonomy" id="510951"/>
    <lineage>
        <taxon>Eukaryota</taxon>
        <taxon>Fungi</taxon>
        <taxon>Dikarya</taxon>
        <taxon>Ascomycota</taxon>
        <taxon>Pezizomycotina</taxon>
        <taxon>Sordariomycetes</taxon>
        <taxon>Sordariomycetidae</taxon>
        <taxon>Sordariales</taxon>
        <taxon>Sordariaceae</taxon>
        <taxon>Neurospora</taxon>
    </lineage>
</organism>
<feature type="non-terminal residue" evidence="1">
    <location>
        <position position="1"/>
    </location>
</feature>
<dbReference type="RefSeq" id="XP_009852772.1">
    <property type="nucleotide sequence ID" value="XM_009854470.1"/>
</dbReference>
<dbReference type="HOGENOM" id="CLU_183422_1_0_1"/>
<dbReference type="OrthoDB" id="3689183at2759"/>
<proteinExistence type="predicted"/>
<dbReference type="GeneID" id="20828082"/>